<feature type="domain" description="Reverse transcriptase Ty1/copia-type" evidence="1">
    <location>
        <begin position="11"/>
        <end position="53"/>
    </location>
</feature>
<evidence type="ECO:0000313" key="3">
    <source>
        <dbReference type="Proteomes" id="UP000236161"/>
    </source>
</evidence>
<proteinExistence type="predicted"/>
<dbReference type="OrthoDB" id="1930494at2759"/>
<accession>A0A2I0AF89</accession>
<name>A0A2I0AF89_9ASPA</name>
<dbReference type="Pfam" id="PF07727">
    <property type="entry name" value="RVT_2"/>
    <property type="match status" value="1"/>
</dbReference>
<dbReference type="Proteomes" id="UP000236161">
    <property type="component" value="Unassembled WGS sequence"/>
</dbReference>
<organism evidence="2 3">
    <name type="scientific">Apostasia shenzhenica</name>
    <dbReference type="NCBI Taxonomy" id="1088818"/>
    <lineage>
        <taxon>Eukaryota</taxon>
        <taxon>Viridiplantae</taxon>
        <taxon>Streptophyta</taxon>
        <taxon>Embryophyta</taxon>
        <taxon>Tracheophyta</taxon>
        <taxon>Spermatophyta</taxon>
        <taxon>Magnoliopsida</taxon>
        <taxon>Liliopsida</taxon>
        <taxon>Asparagales</taxon>
        <taxon>Orchidaceae</taxon>
        <taxon>Apostasioideae</taxon>
        <taxon>Apostasia</taxon>
    </lineage>
</organism>
<evidence type="ECO:0000313" key="2">
    <source>
        <dbReference type="EMBL" id="PKA54207.1"/>
    </source>
</evidence>
<dbReference type="AlphaFoldDB" id="A0A2I0AF89"/>
<dbReference type="EMBL" id="KZ451982">
    <property type="protein sequence ID" value="PKA54207.1"/>
    <property type="molecule type" value="Genomic_DNA"/>
</dbReference>
<sequence length="54" mass="6604">MQDEFDSVMKNRTWELSLLPDKKKALQNKWIYRIKKEADSNKKYKARLVVKDFQ</sequence>
<evidence type="ECO:0000259" key="1">
    <source>
        <dbReference type="Pfam" id="PF07727"/>
    </source>
</evidence>
<keyword evidence="3" id="KW-1185">Reference proteome</keyword>
<reference evidence="2 3" key="1">
    <citation type="journal article" date="2017" name="Nature">
        <title>The Apostasia genome and the evolution of orchids.</title>
        <authorList>
            <person name="Zhang G.Q."/>
            <person name="Liu K.W."/>
            <person name="Li Z."/>
            <person name="Lohaus R."/>
            <person name="Hsiao Y.Y."/>
            <person name="Niu S.C."/>
            <person name="Wang J.Y."/>
            <person name="Lin Y.C."/>
            <person name="Xu Q."/>
            <person name="Chen L.J."/>
            <person name="Yoshida K."/>
            <person name="Fujiwara S."/>
            <person name="Wang Z.W."/>
            <person name="Zhang Y.Q."/>
            <person name="Mitsuda N."/>
            <person name="Wang M."/>
            <person name="Liu G.H."/>
            <person name="Pecoraro L."/>
            <person name="Huang H.X."/>
            <person name="Xiao X.J."/>
            <person name="Lin M."/>
            <person name="Wu X.Y."/>
            <person name="Wu W.L."/>
            <person name="Chen Y.Y."/>
            <person name="Chang S.B."/>
            <person name="Sakamoto S."/>
            <person name="Ohme-Takagi M."/>
            <person name="Yagi M."/>
            <person name="Zeng S.J."/>
            <person name="Shen C.Y."/>
            <person name="Yeh C.M."/>
            <person name="Luo Y.B."/>
            <person name="Tsai W.C."/>
            <person name="Van de Peer Y."/>
            <person name="Liu Z.J."/>
        </authorList>
    </citation>
    <scope>NUCLEOTIDE SEQUENCE [LARGE SCALE GENOMIC DNA]</scope>
    <source>
        <strain evidence="3">cv. Shenzhen</strain>
        <tissue evidence="2">Stem</tissue>
    </source>
</reference>
<dbReference type="InterPro" id="IPR013103">
    <property type="entry name" value="RVT_2"/>
</dbReference>
<gene>
    <name evidence="2" type="ORF">AXF42_Ash000040</name>
</gene>
<protein>
    <submittedName>
        <fullName evidence="2">Retrovirus-related Pol polyprotein from transposon TNT 1-94</fullName>
    </submittedName>
</protein>